<dbReference type="InterPro" id="IPR046025">
    <property type="entry name" value="DUF5983"/>
</dbReference>
<protein>
    <recommendedName>
        <fullName evidence="1">DUF5983 domain-containing protein</fullName>
    </recommendedName>
</protein>
<gene>
    <name evidence="2" type="ORF">Aca07nite_84560</name>
</gene>
<comment type="caution">
    <text evidence="2">The sequence shown here is derived from an EMBL/GenBank/DDBJ whole genome shotgun (WGS) entry which is preliminary data.</text>
</comment>
<sequence>MSDLHLPPGLADTLPDITGLTVSWTAVGVLLHVPARHQLSHTMRRCPASMAAILRYARSLGCDYVLIGPDADIDQALPAWDR</sequence>
<dbReference type="Pfam" id="PF19419">
    <property type="entry name" value="DUF5983"/>
    <property type="match status" value="1"/>
</dbReference>
<evidence type="ECO:0000259" key="1">
    <source>
        <dbReference type="Pfam" id="PF19419"/>
    </source>
</evidence>
<reference evidence="2" key="1">
    <citation type="submission" date="2021-01" db="EMBL/GenBank/DDBJ databases">
        <title>Whole genome shotgun sequence of Actinoplanes capillaceus NBRC 16408.</title>
        <authorList>
            <person name="Komaki H."/>
            <person name="Tamura T."/>
        </authorList>
    </citation>
    <scope>NUCLEOTIDE SEQUENCE [LARGE SCALE GENOMIC DNA]</scope>
    <source>
        <strain evidence="2">NBRC 16408</strain>
    </source>
</reference>
<proteinExistence type="predicted"/>
<organism evidence="2">
    <name type="scientific">Actinoplanes campanulatus</name>
    <dbReference type="NCBI Taxonomy" id="113559"/>
    <lineage>
        <taxon>Bacteria</taxon>
        <taxon>Bacillati</taxon>
        <taxon>Actinomycetota</taxon>
        <taxon>Actinomycetes</taxon>
        <taxon>Micromonosporales</taxon>
        <taxon>Micromonosporaceae</taxon>
        <taxon>Actinoplanes</taxon>
    </lineage>
</organism>
<name>A0ABQ3WY08_9ACTN</name>
<evidence type="ECO:0000313" key="2">
    <source>
        <dbReference type="EMBL" id="GID51181.1"/>
    </source>
</evidence>
<dbReference type="EMBL" id="BOMF01000172">
    <property type="protein sequence ID" value="GID51181.1"/>
    <property type="molecule type" value="Genomic_DNA"/>
</dbReference>
<accession>A0ABQ3WY08</accession>
<feature type="domain" description="DUF5983" evidence="1">
    <location>
        <begin position="2"/>
        <end position="81"/>
    </location>
</feature>
<dbReference type="RefSeq" id="WP_204301153.1">
    <property type="nucleotide sequence ID" value="NZ_BAAAGQ010000057.1"/>
</dbReference>